<protein>
    <recommendedName>
        <fullName evidence="5">Integral membrane protein</fullName>
    </recommendedName>
</protein>
<evidence type="ECO:0000313" key="4">
    <source>
        <dbReference type="Proteomes" id="UP001422759"/>
    </source>
</evidence>
<evidence type="ECO:0000313" key="3">
    <source>
        <dbReference type="EMBL" id="GAA2153306.1"/>
    </source>
</evidence>
<feature type="transmembrane region" description="Helical" evidence="2">
    <location>
        <begin position="165"/>
        <end position="188"/>
    </location>
</feature>
<proteinExistence type="predicted"/>
<comment type="caution">
    <text evidence="3">The sequence shown here is derived from an EMBL/GenBank/DDBJ whole genome shotgun (WGS) entry which is preliminary data.</text>
</comment>
<feature type="transmembrane region" description="Helical" evidence="2">
    <location>
        <begin position="65"/>
        <end position="85"/>
    </location>
</feature>
<keyword evidence="2" id="KW-1133">Transmembrane helix</keyword>
<keyword evidence="4" id="KW-1185">Reference proteome</keyword>
<feature type="transmembrane region" description="Helical" evidence="2">
    <location>
        <begin position="137"/>
        <end position="158"/>
    </location>
</feature>
<accession>A0ABN3A3Q1</accession>
<gene>
    <name evidence="3" type="ORF">GCM10009760_50890</name>
</gene>
<reference evidence="3 4" key="1">
    <citation type="journal article" date="2019" name="Int. J. Syst. Evol. Microbiol.">
        <title>The Global Catalogue of Microorganisms (GCM) 10K type strain sequencing project: providing services to taxonomists for standard genome sequencing and annotation.</title>
        <authorList>
            <consortium name="The Broad Institute Genomics Platform"/>
            <consortium name="The Broad Institute Genome Sequencing Center for Infectious Disease"/>
            <person name="Wu L."/>
            <person name="Ma J."/>
        </authorList>
    </citation>
    <scope>NUCLEOTIDE SEQUENCE [LARGE SCALE GENOMIC DNA]</scope>
    <source>
        <strain evidence="3 4">JCM 14560</strain>
    </source>
</reference>
<keyword evidence="2" id="KW-0812">Transmembrane</keyword>
<evidence type="ECO:0000256" key="2">
    <source>
        <dbReference type="SAM" id="Phobius"/>
    </source>
</evidence>
<organism evidence="3 4">
    <name type="scientific">Kitasatospora kazusensis</name>
    <dbReference type="NCBI Taxonomy" id="407974"/>
    <lineage>
        <taxon>Bacteria</taxon>
        <taxon>Bacillati</taxon>
        <taxon>Actinomycetota</taxon>
        <taxon>Actinomycetes</taxon>
        <taxon>Kitasatosporales</taxon>
        <taxon>Streptomycetaceae</taxon>
        <taxon>Kitasatospora</taxon>
    </lineage>
</organism>
<dbReference type="EMBL" id="BAAANT010000037">
    <property type="protein sequence ID" value="GAA2153306.1"/>
    <property type="molecule type" value="Genomic_DNA"/>
</dbReference>
<feature type="transmembrane region" description="Helical" evidence="2">
    <location>
        <begin position="106"/>
        <end position="131"/>
    </location>
</feature>
<feature type="region of interest" description="Disordered" evidence="1">
    <location>
        <begin position="1"/>
        <end position="24"/>
    </location>
</feature>
<sequence>MNQGPRSYRGRMRDDGASADGAGLVPGQEPPPAVFAENLKEQLYATLTLMTVALGLAQAEHLSHGGAALTVISAALGLWLATVIADQQAHMVVFGSVARGSELRRLLYVSSPLLTAAAGPLLLIALSALGALSLRTALYTAAWLGAAALFGWGCAAGLRMGTSRVAALVVGLLDLAVGAVVVLVKLAAGH</sequence>
<evidence type="ECO:0008006" key="5">
    <source>
        <dbReference type="Google" id="ProtNLM"/>
    </source>
</evidence>
<name>A0ABN3A3Q1_9ACTN</name>
<dbReference type="Proteomes" id="UP001422759">
    <property type="component" value="Unassembled WGS sequence"/>
</dbReference>
<evidence type="ECO:0000256" key="1">
    <source>
        <dbReference type="SAM" id="MobiDB-lite"/>
    </source>
</evidence>
<keyword evidence="2" id="KW-0472">Membrane</keyword>